<feature type="domain" description="DUF1835" evidence="1">
    <location>
        <begin position="2"/>
        <end position="107"/>
    </location>
</feature>
<proteinExistence type="predicted"/>
<dbReference type="Proteomes" id="UP000032633">
    <property type="component" value="Chromosome"/>
</dbReference>
<protein>
    <submittedName>
        <fullName evidence="2">ECF subfamily RNA polymerase sigma-24 factor</fullName>
    </submittedName>
</protein>
<keyword evidence="3" id="KW-1185">Reference proteome</keyword>
<accession>A0A0D5NMY9</accession>
<dbReference type="EMBL" id="CP011058">
    <property type="protein sequence ID" value="AJY76664.1"/>
    <property type="molecule type" value="Genomic_DNA"/>
</dbReference>
<gene>
    <name evidence="2" type="ORF">VN24_21435</name>
</gene>
<sequence length="331" mass="37454">MLHIVNGDSVADKLRQTVVQGDILVWRELYSEGPVFDDPAQQSHRSVRAQYLERTMGIPAREYIAGCEAQEKALADFSRYKEIVLWFEYDLFDQTMLCYLLHWFSGQSLGHTKLSLLNIDSFPGIDSFRGLGQLSVKQLEQLLGAWHPVQQEQLDLGAQVWEAYASPEPGELVRLLAADTSALPFVHDAFQLHLSRLPSVYNGLGIVEQTTLEILQRAPLTTFNLFAQAGDRLHVLGMGDLQYWHCLAKMSQSPHPLLHIEGLTSFPNYKNHSPSFGNCAVRLTELGRVVLSGEKDWMQVNGIDEWYGGVHLHGHLIQWRWDSSQNMVVST</sequence>
<dbReference type="InterPro" id="IPR014973">
    <property type="entry name" value="DUF1835"/>
</dbReference>
<dbReference type="AlphaFoldDB" id="A0A0D5NMY9"/>
<dbReference type="KEGG" id="pbj:VN24_21435"/>
<dbReference type="STRING" id="1126833.VN24_21435"/>
<reference evidence="3" key="2">
    <citation type="submission" date="2015-03" db="EMBL/GenBank/DDBJ databases">
        <title>Genome sequence of Paenibacillus beijingensis strain DSM 24997T.</title>
        <authorList>
            <person name="Kwak Y."/>
            <person name="Shin J.-H."/>
        </authorList>
    </citation>
    <scope>NUCLEOTIDE SEQUENCE [LARGE SCALE GENOMIC DNA]</scope>
    <source>
        <strain evidence="3">DSM 24997</strain>
    </source>
</reference>
<dbReference type="Pfam" id="PF08874">
    <property type="entry name" value="DUF1835"/>
    <property type="match status" value="1"/>
</dbReference>
<evidence type="ECO:0000313" key="2">
    <source>
        <dbReference type="EMBL" id="AJY76664.1"/>
    </source>
</evidence>
<evidence type="ECO:0000313" key="3">
    <source>
        <dbReference type="Proteomes" id="UP000032633"/>
    </source>
</evidence>
<reference evidence="2 3" key="1">
    <citation type="journal article" date="2015" name="J. Biotechnol.">
        <title>Complete genome sequence of Paenibacillus beijingensis 7188(T) (=DSM 24997(T)), a novel rhizobacterium from jujube garden soil.</title>
        <authorList>
            <person name="Kwak Y."/>
            <person name="Shin J.H."/>
        </authorList>
    </citation>
    <scope>NUCLEOTIDE SEQUENCE [LARGE SCALE GENOMIC DNA]</scope>
    <source>
        <strain evidence="2 3">DSM 24997</strain>
    </source>
</reference>
<organism evidence="2 3">
    <name type="scientific">Paenibacillus beijingensis</name>
    <dbReference type="NCBI Taxonomy" id="1126833"/>
    <lineage>
        <taxon>Bacteria</taxon>
        <taxon>Bacillati</taxon>
        <taxon>Bacillota</taxon>
        <taxon>Bacilli</taxon>
        <taxon>Bacillales</taxon>
        <taxon>Paenibacillaceae</taxon>
        <taxon>Paenibacillus</taxon>
    </lineage>
</organism>
<dbReference type="RefSeq" id="WP_045672089.1">
    <property type="nucleotide sequence ID" value="NZ_CP011058.1"/>
</dbReference>
<dbReference type="HOGENOM" id="CLU_057511_0_0_9"/>
<dbReference type="OrthoDB" id="127805at2"/>
<dbReference type="PATRIC" id="fig|1126833.4.peg.4707"/>
<name>A0A0D5NMY9_9BACL</name>
<evidence type="ECO:0000259" key="1">
    <source>
        <dbReference type="Pfam" id="PF08874"/>
    </source>
</evidence>